<dbReference type="OrthoDB" id="5877963at2759"/>
<keyword evidence="5 7" id="KW-1133">Transmembrane helix</keyword>
<organism evidence="8 9">
    <name type="scientific">Pythium oligandrum</name>
    <name type="common">Mycoparasitic fungus</name>
    <dbReference type="NCBI Taxonomy" id="41045"/>
    <lineage>
        <taxon>Eukaryota</taxon>
        <taxon>Sar</taxon>
        <taxon>Stramenopiles</taxon>
        <taxon>Oomycota</taxon>
        <taxon>Peronosporomycetes</taxon>
        <taxon>Pythiales</taxon>
        <taxon>Pythiaceae</taxon>
        <taxon>Pythium</taxon>
    </lineage>
</organism>
<dbReference type="Proteomes" id="UP000794436">
    <property type="component" value="Unassembled WGS sequence"/>
</dbReference>
<evidence type="ECO:0000256" key="6">
    <source>
        <dbReference type="ARBA" id="ARBA00023136"/>
    </source>
</evidence>
<evidence type="ECO:0000256" key="4">
    <source>
        <dbReference type="ARBA" id="ARBA00022692"/>
    </source>
</evidence>
<feature type="transmembrane region" description="Helical" evidence="7">
    <location>
        <begin position="360"/>
        <end position="387"/>
    </location>
</feature>
<evidence type="ECO:0000256" key="1">
    <source>
        <dbReference type="ARBA" id="ARBA00004651"/>
    </source>
</evidence>
<evidence type="ECO:0000256" key="3">
    <source>
        <dbReference type="ARBA" id="ARBA00022475"/>
    </source>
</evidence>
<comment type="similarity">
    <text evidence="7">Belongs to the dicarboxylate/amino acid:cation symporter (DAACS) (TC 2.A.23) family.</text>
</comment>
<feature type="transmembrane region" description="Helical" evidence="7">
    <location>
        <begin position="93"/>
        <end position="111"/>
    </location>
</feature>
<feature type="transmembrane region" description="Helical" evidence="7">
    <location>
        <begin position="167"/>
        <end position="188"/>
    </location>
</feature>
<protein>
    <recommendedName>
        <fullName evidence="7">Amino acid transporter</fullName>
    </recommendedName>
</protein>
<keyword evidence="3" id="KW-1003">Cell membrane</keyword>
<proteinExistence type="inferred from homology"/>
<dbReference type="Gene3D" id="1.10.3860.10">
    <property type="entry name" value="Sodium:dicarboxylate symporter"/>
    <property type="match status" value="1"/>
</dbReference>
<evidence type="ECO:0000256" key="5">
    <source>
        <dbReference type="ARBA" id="ARBA00022989"/>
    </source>
</evidence>
<evidence type="ECO:0000256" key="7">
    <source>
        <dbReference type="RuleBase" id="RU361216"/>
    </source>
</evidence>
<comment type="subcellular location">
    <subcellularLocation>
        <location evidence="1">Cell membrane</location>
        <topology evidence="1">Multi-pass membrane protein</topology>
    </subcellularLocation>
    <subcellularLocation>
        <location evidence="7">Membrane</location>
        <topology evidence="7">Multi-pass membrane protein</topology>
    </subcellularLocation>
</comment>
<gene>
    <name evidence="8" type="ORF">Poli38472_014700</name>
</gene>
<feature type="transmembrane region" description="Helical" evidence="7">
    <location>
        <begin position="131"/>
        <end position="155"/>
    </location>
</feature>
<comment type="caution">
    <text evidence="8">The sequence shown here is derived from an EMBL/GenBank/DDBJ whole genome shotgun (WGS) entry which is preliminary data.</text>
</comment>
<dbReference type="SUPFAM" id="SSF118215">
    <property type="entry name" value="Proton glutamate symport protein"/>
    <property type="match status" value="1"/>
</dbReference>
<feature type="transmembrane region" description="Helical" evidence="7">
    <location>
        <begin position="285"/>
        <end position="304"/>
    </location>
</feature>
<evidence type="ECO:0000313" key="9">
    <source>
        <dbReference type="Proteomes" id="UP000794436"/>
    </source>
</evidence>
<dbReference type="PANTHER" id="PTHR42865:SF7">
    <property type="entry name" value="PROTON_GLUTAMATE-ASPARTATE SYMPORTER"/>
    <property type="match status" value="1"/>
</dbReference>
<accession>A0A8K1CJV1</accession>
<feature type="transmembrane region" description="Helical" evidence="7">
    <location>
        <begin position="324"/>
        <end position="348"/>
    </location>
</feature>
<dbReference type="EMBL" id="SPLM01000042">
    <property type="protein sequence ID" value="TMW63995.1"/>
    <property type="molecule type" value="Genomic_DNA"/>
</dbReference>
<evidence type="ECO:0000313" key="8">
    <source>
        <dbReference type="EMBL" id="TMW63995.1"/>
    </source>
</evidence>
<dbReference type="PRINTS" id="PR00173">
    <property type="entry name" value="EDTRNSPORT"/>
</dbReference>
<dbReference type="GO" id="GO:0005886">
    <property type="term" value="C:plasma membrane"/>
    <property type="evidence" value="ECO:0007669"/>
    <property type="project" value="UniProtKB-SubCell"/>
</dbReference>
<evidence type="ECO:0000256" key="2">
    <source>
        <dbReference type="ARBA" id="ARBA00022448"/>
    </source>
</evidence>
<name>A0A8K1CJV1_PYTOL</name>
<keyword evidence="4 7" id="KW-0812">Transmembrane</keyword>
<keyword evidence="9" id="KW-1185">Reference proteome</keyword>
<reference evidence="8" key="1">
    <citation type="submission" date="2019-03" db="EMBL/GenBank/DDBJ databases">
        <title>Long read genome sequence of the mycoparasitic Pythium oligandrum ATCC 38472 isolated from sugarbeet rhizosphere.</title>
        <authorList>
            <person name="Gaulin E."/>
        </authorList>
    </citation>
    <scope>NUCLEOTIDE SEQUENCE</scope>
    <source>
        <strain evidence="8">ATCC 38472_TT</strain>
    </source>
</reference>
<sequence length="562" mass="60947">MENSRRPRLGGIQLLDEQQQRELADVSTIGGLQSHSQLESRRRDAQPRTDFTSFARRPTLINEDAMNRDTGILDTGAAATQSVKQTSRLHISVSYIMVGLLFGVLLGVALYEFEASPLVASWVSLPGELFLRVLKCLVVPYVFCAVAVSIGDIVYVGKVSIIGVQTLRVFVMFWLATTAMGIGLALLFRHSFQMKNNLQATSFTVGFQCKGDRIMVLDKSGNVTCSDGQNMTSEAVSAAFQIVDTENVFKKNDDASIKSLSDQLMETFNGFVSQNIVSSLASGHLPSVITFAMALGTIAGRNFFDKTRRVNYLYMTLLQLRNAFFLALEWIIWLSPGAVISLVAGSFASNQTAVSQFLVMYVYVLVMALAGIAHMGVILPLVVFLLSRCNPYNHMKHMIRAYVFAFGCSSSLATAPVTLGCIQKAKICTPSVANFVISLGVCSNSSASGWYYPVAIAFLAESSGAGDQLTPLRFVALFVLAALAAAATPAIPAGGLILTTTFYRAVVGVPTVPSTYPLLVAMDFFVDRIVTVCNVNDDIMALKVIAENTDETVSAEYLGQRF</sequence>
<dbReference type="InterPro" id="IPR036458">
    <property type="entry name" value="Na:dicarbo_symporter_sf"/>
</dbReference>
<dbReference type="InterPro" id="IPR001991">
    <property type="entry name" value="Na-dicarboxylate_symporter"/>
</dbReference>
<dbReference type="GO" id="GO:0015293">
    <property type="term" value="F:symporter activity"/>
    <property type="evidence" value="ECO:0007669"/>
    <property type="project" value="UniProtKB-UniRule"/>
</dbReference>
<keyword evidence="7" id="KW-0769">Symport</keyword>
<dbReference type="Pfam" id="PF00375">
    <property type="entry name" value="SDF"/>
    <property type="match status" value="1"/>
</dbReference>
<keyword evidence="6 7" id="KW-0472">Membrane</keyword>
<keyword evidence="2 7" id="KW-0813">Transport</keyword>
<dbReference type="PANTHER" id="PTHR42865">
    <property type="entry name" value="PROTON/GLUTAMATE-ASPARTATE SYMPORTER"/>
    <property type="match status" value="1"/>
</dbReference>
<dbReference type="AlphaFoldDB" id="A0A8K1CJV1"/>